<sequence>MTAIKETPRPITQHRPSFSSGQSIAPRNSLPRAHAYSSSLGSYNPAHRVTRRKSSNLTPAAINAAVQAIESHEDGKGGQRRSMQSRMALGSLNSGSYPSPPSSLPHGHSMPSRNDSAVVDGPPLSSITEKGNKNRMRRASDGSTLSSKKKPGHGDLKCETCGKGYKHSSCLTKHLWEHTPEWAITSKLLISKHQQVQLLEAASVLVAMNQDGPEGTKSSDSEQSYTSPAASGSSDREDSVSSVETSPPPQGGDYPYGHHKRVSNASSAYSRSYQSVFSSTHAVHQHRRQWSTASGRPGTAQTNLAESYPGEEQADLAAAVGLLSCSYGTPQTGPTAMPADIPPVPPLPQKYQSFSNNTYQREVEMGDASSSEDESTTSKRGNSRQEDDEGIFGNMDE</sequence>
<feature type="compositionally biased region" description="Acidic residues" evidence="2">
    <location>
        <begin position="386"/>
        <end position="397"/>
    </location>
</feature>
<evidence type="ECO:0000256" key="1">
    <source>
        <dbReference type="PROSITE-ProRule" id="PRU00042"/>
    </source>
</evidence>
<evidence type="ECO:0000313" key="5">
    <source>
        <dbReference type="Proteomes" id="UP000243723"/>
    </source>
</evidence>
<keyword evidence="5" id="KW-1185">Reference proteome</keyword>
<keyword evidence="1" id="KW-0862">Zinc</keyword>
<name>A0A2P7YQ93_9PEZI</name>
<dbReference type="SUPFAM" id="SSF57667">
    <property type="entry name" value="beta-beta-alpha zinc fingers"/>
    <property type="match status" value="1"/>
</dbReference>
<dbReference type="GO" id="GO:0008270">
    <property type="term" value="F:zinc ion binding"/>
    <property type="evidence" value="ECO:0007669"/>
    <property type="project" value="UniProtKB-KW"/>
</dbReference>
<dbReference type="OrthoDB" id="2152896at2759"/>
<dbReference type="InterPro" id="IPR036236">
    <property type="entry name" value="Znf_C2H2_sf"/>
</dbReference>
<keyword evidence="1" id="KW-0479">Metal-binding</keyword>
<dbReference type="AlphaFoldDB" id="A0A2P7YQ93"/>
<dbReference type="EMBL" id="NHZQ01000404">
    <property type="protein sequence ID" value="PSK38135.1"/>
    <property type="molecule type" value="Genomic_DNA"/>
</dbReference>
<feature type="region of interest" description="Disordered" evidence="2">
    <location>
        <begin position="331"/>
        <end position="397"/>
    </location>
</feature>
<feature type="region of interest" description="Disordered" evidence="2">
    <location>
        <begin position="210"/>
        <end position="261"/>
    </location>
</feature>
<comment type="caution">
    <text evidence="4">The sequence shown here is derived from an EMBL/GenBank/DDBJ whole genome shotgun (WGS) entry which is preliminary data.</text>
</comment>
<feature type="compositionally biased region" description="Polar residues" evidence="2">
    <location>
        <begin position="14"/>
        <end position="26"/>
    </location>
</feature>
<feature type="domain" description="C2H2-type" evidence="3">
    <location>
        <begin position="156"/>
        <end position="183"/>
    </location>
</feature>
<feature type="region of interest" description="Disordered" evidence="2">
    <location>
        <begin position="284"/>
        <end position="303"/>
    </location>
</feature>
<proteinExistence type="predicted"/>
<feature type="compositionally biased region" description="Polar residues" evidence="2">
    <location>
        <begin position="290"/>
        <end position="303"/>
    </location>
</feature>
<reference evidence="4 5" key="1">
    <citation type="submission" date="2017-05" db="EMBL/GenBank/DDBJ databases">
        <title>Draft genome sequence of Elsinoe australis.</title>
        <authorList>
            <person name="Cheng Q."/>
        </authorList>
    </citation>
    <scope>NUCLEOTIDE SEQUENCE [LARGE SCALE GENOMIC DNA]</scope>
    <source>
        <strain evidence="4 5">NL1</strain>
    </source>
</reference>
<evidence type="ECO:0000313" key="4">
    <source>
        <dbReference type="EMBL" id="PSK38135.1"/>
    </source>
</evidence>
<feature type="compositionally biased region" description="Polar residues" evidence="2">
    <location>
        <begin position="350"/>
        <end position="360"/>
    </location>
</feature>
<organism evidence="4 5">
    <name type="scientific">Elsinoe australis</name>
    <dbReference type="NCBI Taxonomy" id="40998"/>
    <lineage>
        <taxon>Eukaryota</taxon>
        <taxon>Fungi</taxon>
        <taxon>Dikarya</taxon>
        <taxon>Ascomycota</taxon>
        <taxon>Pezizomycotina</taxon>
        <taxon>Dothideomycetes</taxon>
        <taxon>Dothideomycetidae</taxon>
        <taxon>Myriangiales</taxon>
        <taxon>Elsinoaceae</taxon>
        <taxon>Elsinoe</taxon>
    </lineage>
</organism>
<dbReference type="PROSITE" id="PS00028">
    <property type="entry name" value="ZINC_FINGER_C2H2_1"/>
    <property type="match status" value="1"/>
</dbReference>
<accession>A0A2P7YQ93</accession>
<feature type="region of interest" description="Disordered" evidence="2">
    <location>
        <begin position="1"/>
        <end position="58"/>
    </location>
</feature>
<evidence type="ECO:0000256" key="2">
    <source>
        <dbReference type="SAM" id="MobiDB-lite"/>
    </source>
</evidence>
<feature type="region of interest" description="Disordered" evidence="2">
    <location>
        <begin position="90"/>
        <end position="159"/>
    </location>
</feature>
<protein>
    <recommendedName>
        <fullName evidence="3">C2H2-type domain-containing protein</fullName>
    </recommendedName>
</protein>
<dbReference type="Proteomes" id="UP000243723">
    <property type="component" value="Unassembled WGS sequence"/>
</dbReference>
<dbReference type="InterPro" id="IPR013087">
    <property type="entry name" value="Znf_C2H2_type"/>
</dbReference>
<feature type="compositionally biased region" description="Polar residues" evidence="2">
    <location>
        <begin position="216"/>
        <end position="230"/>
    </location>
</feature>
<evidence type="ECO:0000259" key="3">
    <source>
        <dbReference type="PROSITE" id="PS50157"/>
    </source>
</evidence>
<gene>
    <name evidence="4" type="ORF">B9Z65_1326</name>
</gene>
<dbReference type="PROSITE" id="PS50157">
    <property type="entry name" value="ZINC_FINGER_C2H2_2"/>
    <property type="match status" value="1"/>
</dbReference>
<keyword evidence="1" id="KW-0863">Zinc-finger</keyword>